<dbReference type="AlphaFoldDB" id="A0A372ISY8"/>
<dbReference type="EMBL" id="QVQT01000001">
    <property type="protein sequence ID" value="RFU18024.1"/>
    <property type="molecule type" value="Genomic_DNA"/>
</dbReference>
<dbReference type="PROSITE" id="PS00061">
    <property type="entry name" value="ADH_SHORT"/>
    <property type="match status" value="1"/>
</dbReference>
<evidence type="ECO:0000256" key="2">
    <source>
        <dbReference type="ARBA" id="ARBA00023002"/>
    </source>
</evidence>
<organism evidence="3 4">
    <name type="scientific">Paracidobacterium acidisoli</name>
    <dbReference type="NCBI Taxonomy" id="2303751"/>
    <lineage>
        <taxon>Bacteria</taxon>
        <taxon>Pseudomonadati</taxon>
        <taxon>Acidobacteriota</taxon>
        <taxon>Terriglobia</taxon>
        <taxon>Terriglobales</taxon>
        <taxon>Acidobacteriaceae</taxon>
        <taxon>Paracidobacterium</taxon>
    </lineage>
</organism>
<dbReference type="Pfam" id="PF13561">
    <property type="entry name" value="adh_short_C2"/>
    <property type="match status" value="1"/>
</dbReference>
<dbReference type="SUPFAM" id="SSF51735">
    <property type="entry name" value="NAD(P)-binding Rossmann-fold domains"/>
    <property type="match status" value="1"/>
</dbReference>
<keyword evidence="2" id="KW-0560">Oxidoreductase</keyword>
<reference evidence="3 4" key="1">
    <citation type="submission" date="2018-08" db="EMBL/GenBank/DDBJ databases">
        <title>Acidipila sp. 4G-K13, an acidobacterium isolated from forest soil.</title>
        <authorList>
            <person name="Gao Z.-H."/>
            <person name="Qiu L.-H."/>
        </authorList>
    </citation>
    <scope>NUCLEOTIDE SEQUENCE [LARGE SCALE GENOMIC DNA]</scope>
    <source>
        <strain evidence="3 4">4G-K13</strain>
    </source>
</reference>
<comment type="similarity">
    <text evidence="1">Belongs to the short-chain dehydrogenases/reductases (SDR) family.</text>
</comment>
<evidence type="ECO:0000313" key="4">
    <source>
        <dbReference type="Proteomes" id="UP000264702"/>
    </source>
</evidence>
<dbReference type="InterPro" id="IPR036291">
    <property type="entry name" value="NAD(P)-bd_dom_sf"/>
</dbReference>
<sequence length="268" mass="28499">MEYLLNAKSSPRSDLFNLSGRCAVVIGGTSGLGHAITLALAEAGADVVASSRREEETCQTACAIEALGRQTLRRTIDVRDRSSVESLHAAVLDRFGKVDILVNAAGITLKVPTLDCSEEDWQRVLDINLNGTLRACQIFGRTMVSQRRGKILNIASLSTFVSFRDVAAYGVSKAGVGALTKSLAIELAPHNICVNAIAPGIFPTALNAELVLNTDRGRELRMRTPMNRFGDLSEIAGGAIYLVSDAASFVTGEILVIDGGYMASGVNQ</sequence>
<dbReference type="OrthoDB" id="9803333at2"/>
<dbReference type="FunFam" id="3.40.50.720:FF:000084">
    <property type="entry name" value="Short-chain dehydrogenase reductase"/>
    <property type="match status" value="1"/>
</dbReference>
<evidence type="ECO:0000313" key="3">
    <source>
        <dbReference type="EMBL" id="RFU18024.1"/>
    </source>
</evidence>
<dbReference type="PANTHER" id="PTHR42760">
    <property type="entry name" value="SHORT-CHAIN DEHYDROGENASES/REDUCTASES FAMILY MEMBER"/>
    <property type="match status" value="1"/>
</dbReference>
<dbReference type="PRINTS" id="PR00080">
    <property type="entry name" value="SDRFAMILY"/>
</dbReference>
<dbReference type="NCBIfam" id="NF005559">
    <property type="entry name" value="PRK07231.1"/>
    <property type="match status" value="1"/>
</dbReference>
<dbReference type="RefSeq" id="WP_117297030.1">
    <property type="nucleotide sequence ID" value="NZ_QVQT02000001.1"/>
</dbReference>
<proteinExistence type="inferred from homology"/>
<accession>A0A372ISY8</accession>
<keyword evidence="4" id="KW-1185">Reference proteome</keyword>
<protein>
    <submittedName>
        <fullName evidence="3">SDR family oxidoreductase</fullName>
    </submittedName>
</protein>
<evidence type="ECO:0000256" key="1">
    <source>
        <dbReference type="ARBA" id="ARBA00006484"/>
    </source>
</evidence>
<dbReference type="Gene3D" id="3.40.50.720">
    <property type="entry name" value="NAD(P)-binding Rossmann-like Domain"/>
    <property type="match status" value="1"/>
</dbReference>
<gene>
    <name evidence="3" type="ORF">D0Y96_00075</name>
</gene>
<dbReference type="InterPro" id="IPR020904">
    <property type="entry name" value="Sc_DH/Rdtase_CS"/>
</dbReference>
<name>A0A372ISY8_9BACT</name>
<dbReference type="PRINTS" id="PR00081">
    <property type="entry name" value="GDHRDH"/>
</dbReference>
<dbReference type="GO" id="GO:0016616">
    <property type="term" value="F:oxidoreductase activity, acting on the CH-OH group of donors, NAD or NADP as acceptor"/>
    <property type="evidence" value="ECO:0007669"/>
    <property type="project" value="TreeGrafter"/>
</dbReference>
<dbReference type="PANTHER" id="PTHR42760:SF115">
    <property type="entry name" value="3-OXOACYL-[ACYL-CARRIER-PROTEIN] REDUCTASE FABG"/>
    <property type="match status" value="1"/>
</dbReference>
<dbReference type="InterPro" id="IPR002347">
    <property type="entry name" value="SDR_fam"/>
</dbReference>
<dbReference type="Proteomes" id="UP000264702">
    <property type="component" value="Unassembled WGS sequence"/>
</dbReference>
<comment type="caution">
    <text evidence="3">The sequence shown here is derived from an EMBL/GenBank/DDBJ whole genome shotgun (WGS) entry which is preliminary data.</text>
</comment>